<keyword evidence="12" id="KW-1185">Reference proteome</keyword>
<evidence type="ECO:0000313" key="12">
    <source>
        <dbReference type="Proteomes" id="UP001444625"/>
    </source>
</evidence>
<dbReference type="EMBL" id="JBDIML010000004">
    <property type="protein sequence ID" value="MEN2768049.1"/>
    <property type="molecule type" value="Genomic_DNA"/>
</dbReference>
<dbReference type="NCBIfam" id="TIGR00150">
    <property type="entry name" value="T6A_YjeE"/>
    <property type="match status" value="1"/>
</dbReference>
<proteinExistence type="inferred from homology"/>
<evidence type="ECO:0000256" key="3">
    <source>
        <dbReference type="ARBA" id="ARBA00019010"/>
    </source>
</evidence>
<reference evidence="11 12" key="1">
    <citation type="submission" date="2024-05" db="EMBL/GenBank/DDBJ databases">
        <authorList>
            <person name="Haq I."/>
            <person name="Ullah Z."/>
            <person name="Ahmad R."/>
            <person name="Li M."/>
            <person name="Tong Y."/>
        </authorList>
    </citation>
    <scope>NUCLEOTIDE SEQUENCE [LARGE SCALE GENOMIC DNA]</scope>
    <source>
        <strain evidence="11 12">16A2E</strain>
    </source>
</reference>
<dbReference type="SUPFAM" id="SSF52540">
    <property type="entry name" value="P-loop containing nucleoside triphosphate hydrolases"/>
    <property type="match status" value="1"/>
</dbReference>
<accession>A0ABU9XLN9</accession>
<sequence length="152" mass="17215">MRKYDMKTSTAEETIKIAVRLASLLEAGDVITLEGDLGAGKTTFTKGIAAGLGIKRTLSSPTFTIIKEYEGRLPLYHMDVYRLENSDEDIGFDEYFHGNGIAVVEWAQFIEEFLPPIRLNITIKYVDEHSRVIEFKPLGERFEHIVKTIVFG</sequence>
<evidence type="ECO:0000256" key="6">
    <source>
        <dbReference type="ARBA" id="ARBA00022723"/>
    </source>
</evidence>
<evidence type="ECO:0000256" key="2">
    <source>
        <dbReference type="ARBA" id="ARBA00007599"/>
    </source>
</evidence>
<keyword evidence="5" id="KW-0819">tRNA processing</keyword>
<evidence type="ECO:0000256" key="9">
    <source>
        <dbReference type="ARBA" id="ARBA00022842"/>
    </source>
</evidence>
<dbReference type="InterPro" id="IPR003442">
    <property type="entry name" value="T6A_TsaE"/>
</dbReference>
<evidence type="ECO:0000256" key="4">
    <source>
        <dbReference type="ARBA" id="ARBA00022490"/>
    </source>
</evidence>
<keyword evidence="9" id="KW-0460">Magnesium</keyword>
<dbReference type="PANTHER" id="PTHR33540:SF2">
    <property type="entry name" value="TRNA THREONYLCARBAMOYLADENOSINE BIOSYNTHESIS PROTEIN TSAE"/>
    <property type="match status" value="1"/>
</dbReference>
<evidence type="ECO:0000256" key="5">
    <source>
        <dbReference type="ARBA" id="ARBA00022694"/>
    </source>
</evidence>
<dbReference type="Pfam" id="PF02367">
    <property type="entry name" value="TsaE"/>
    <property type="match status" value="1"/>
</dbReference>
<comment type="caution">
    <text evidence="11">The sequence shown here is derived from an EMBL/GenBank/DDBJ whole genome shotgun (WGS) entry which is preliminary data.</text>
</comment>
<gene>
    <name evidence="11" type="primary">tsaE</name>
    <name evidence="11" type="ORF">ABC228_12775</name>
</gene>
<comment type="similarity">
    <text evidence="2">Belongs to the TsaE family.</text>
</comment>
<dbReference type="Proteomes" id="UP001444625">
    <property type="component" value="Unassembled WGS sequence"/>
</dbReference>
<keyword evidence="8" id="KW-0067">ATP-binding</keyword>
<evidence type="ECO:0000256" key="8">
    <source>
        <dbReference type="ARBA" id="ARBA00022840"/>
    </source>
</evidence>
<dbReference type="InterPro" id="IPR027417">
    <property type="entry name" value="P-loop_NTPase"/>
</dbReference>
<evidence type="ECO:0000313" key="11">
    <source>
        <dbReference type="EMBL" id="MEN2768049.1"/>
    </source>
</evidence>
<protein>
    <recommendedName>
        <fullName evidence="3">tRNA threonylcarbamoyladenosine biosynthesis protein TsaE</fullName>
    </recommendedName>
    <alternativeName>
        <fullName evidence="10">t(6)A37 threonylcarbamoyladenosine biosynthesis protein TsaE</fullName>
    </alternativeName>
</protein>
<evidence type="ECO:0000256" key="1">
    <source>
        <dbReference type="ARBA" id="ARBA00004496"/>
    </source>
</evidence>
<comment type="subcellular location">
    <subcellularLocation>
        <location evidence="1">Cytoplasm</location>
    </subcellularLocation>
</comment>
<keyword evidence="6" id="KW-0479">Metal-binding</keyword>
<evidence type="ECO:0000256" key="10">
    <source>
        <dbReference type="ARBA" id="ARBA00032441"/>
    </source>
</evidence>
<organism evidence="11 12">
    <name type="scientific">Ornithinibacillus xuwenensis</name>
    <dbReference type="NCBI Taxonomy" id="3144668"/>
    <lineage>
        <taxon>Bacteria</taxon>
        <taxon>Bacillati</taxon>
        <taxon>Bacillota</taxon>
        <taxon>Bacilli</taxon>
        <taxon>Bacillales</taxon>
        <taxon>Bacillaceae</taxon>
        <taxon>Ornithinibacillus</taxon>
    </lineage>
</organism>
<dbReference type="Gene3D" id="3.40.50.300">
    <property type="entry name" value="P-loop containing nucleotide triphosphate hydrolases"/>
    <property type="match status" value="1"/>
</dbReference>
<dbReference type="PANTHER" id="PTHR33540">
    <property type="entry name" value="TRNA THREONYLCARBAMOYLADENOSINE BIOSYNTHESIS PROTEIN TSAE"/>
    <property type="match status" value="1"/>
</dbReference>
<name>A0ABU9XLN9_9BACI</name>
<evidence type="ECO:0000256" key="7">
    <source>
        <dbReference type="ARBA" id="ARBA00022741"/>
    </source>
</evidence>
<keyword evidence="4" id="KW-0963">Cytoplasm</keyword>
<dbReference type="RefSeq" id="WP_345825534.1">
    <property type="nucleotide sequence ID" value="NZ_JBDIML010000004.1"/>
</dbReference>
<keyword evidence="7" id="KW-0547">Nucleotide-binding</keyword>